<dbReference type="Gene3D" id="2.40.30.170">
    <property type="match status" value="1"/>
</dbReference>
<comment type="subcellular location">
    <subcellularLocation>
        <location evidence="1">Cell envelope</location>
    </subcellularLocation>
</comment>
<proteinExistence type="predicted"/>
<dbReference type="SUPFAM" id="SSF111369">
    <property type="entry name" value="HlyD-like secretion proteins"/>
    <property type="match status" value="1"/>
</dbReference>
<keyword evidence="2" id="KW-0175">Coiled coil</keyword>
<dbReference type="Proteomes" id="UP001519667">
    <property type="component" value="Unassembled WGS sequence"/>
</dbReference>
<organism evidence="5 6">
    <name type="scientific">Metapseudomonas boanensis</name>
    <dbReference type="NCBI Taxonomy" id="2822138"/>
    <lineage>
        <taxon>Bacteria</taxon>
        <taxon>Pseudomonadati</taxon>
        <taxon>Pseudomonadota</taxon>
        <taxon>Gammaproteobacteria</taxon>
        <taxon>Pseudomonadales</taxon>
        <taxon>Pseudomonadaceae</taxon>
        <taxon>Metapseudomonas</taxon>
    </lineage>
</organism>
<accession>A0ABS5XCC5</accession>
<dbReference type="PANTHER" id="PTHR32347">
    <property type="entry name" value="EFFLUX SYSTEM COMPONENT YKNX-RELATED"/>
    <property type="match status" value="1"/>
</dbReference>
<evidence type="ECO:0000259" key="4">
    <source>
        <dbReference type="Pfam" id="PF25973"/>
    </source>
</evidence>
<evidence type="ECO:0000256" key="2">
    <source>
        <dbReference type="ARBA" id="ARBA00023054"/>
    </source>
</evidence>
<feature type="domain" description="CzcB-like barrel-sandwich hybrid" evidence="4">
    <location>
        <begin position="49"/>
        <end position="214"/>
    </location>
</feature>
<dbReference type="InterPro" id="IPR058647">
    <property type="entry name" value="BSH_CzcB-like"/>
</dbReference>
<dbReference type="Pfam" id="PF25973">
    <property type="entry name" value="BSH_CzcB"/>
    <property type="match status" value="1"/>
</dbReference>
<evidence type="ECO:0000256" key="1">
    <source>
        <dbReference type="ARBA" id="ARBA00004196"/>
    </source>
</evidence>
<dbReference type="PANTHER" id="PTHR32347:SF23">
    <property type="entry name" value="BLL5650 PROTEIN"/>
    <property type="match status" value="1"/>
</dbReference>
<evidence type="ECO:0000313" key="6">
    <source>
        <dbReference type="Proteomes" id="UP001519667"/>
    </source>
</evidence>
<reference evidence="5 6" key="1">
    <citation type="submission" date="2021-04" db="EMBL/GenBank/DDBJ databases">
        <title>Pseudomonas boanensis sp. nov., a bacterium isolated from river water used for household purposes in Boane District, Mozambique.</title>
        <authorList>
            <person name="Nicklasson M."/>
            <person name="Martin-Rodriguez A.J."/>
            <person name="Thorell K."/>
            <person name="Neves L."/>
            <person name="Mussagy A."/>
            <person name="Rydberg H.A."/>
            <person name="Hernroth B."/>
            <person name="Svensson-Stadler L."/>
            <person name="Sjoling A."/>
        </authorList>
    </citation>
    <scope>NUCLEOTIDE SEQUENCE [LARGE SCALE GENOMIC DNA]</scope>
    <source>
        <strain evidence="5 6">DB1</strain>
    </source>
</reference>
<evidence type="ECO:0000259" key="3">
    <source>
        <dbReference type="Pfam" id="PF25954"/>
    </source>
</evidence>
<protein>
    <submittedName>
        <fullName evidence="5">Efflux RND transporter periplasmic adaptor subunit</fullName>
    </submittedName>
</protein>
<dbReference type="Gene3D" id="2.40.50.100">
    <property type="match status" value="1"/>
</dbReference>
<dbReference type="Pfam" id="PF25954">
    <property type="entry name" value="Beta-barrel_RND_2"/>
    <property type="match status" value="1"/>
</dbReference>
<comment type="caution">
    <text evidence="5">The sequence shown here is derived from an EMBL/GenBank/DDBJ whole genome shotgun (WGS) entry which is preliminary data.</text>
</comment>
<sequence>MASKSWIAALAVLTAAAVGSYLGFRALQPAPLPEGFVYGNGHIEGTEIRVSAELPGRVIENRMEEGQLVRKGDALITLDALPTSESLRMMKAERQVLAAELAALQPQLVSWRHHLENASREFQRLQELKGRGFSTPQQLDVATNALTEAKSHVSHLSASMASLRAKQAVAEAAVVLAEDRNQKVTVRAPQDGTLLVKAVEVGEQLQIGQTVAMLVDINRLELKVYVSEHDLGRLALGNSARVRVDAFPDTYLEARLMRIDAHAQFTPRDIHLPDERARMVYGVTLALDNPQGRLKLGMPADAWLRWQDGAAWPATLPVPAE</sequence>
<dbReference type="Gene3D" id="1.10.287.470">
    <property type="entry name" value="Helix hairpin bin"/>
    <property type="match status" value="1"/>
</dbReference>
<gene>
    <name evidence="5" type="ORF">J7302_01420</name>
</gene>
<feature type="domain" description="CusB-like beta-barrel" evidence="3">
    <location>
        <begin position="222"/>
        <end position="303"/>
    </location>
</feature>
<dbReference type="InterPro" id="IPR050465">
    <property type="entry name" value="UPF0194_transport"/>
</dbReference>
<evidence type="ECO:0000313" key="5">
    <source>
        <dbReference type="EMBL" id="MBT8764811.1"/>
    </source>
</evidence>
<dbReference type="InterPro" id="IPR058792">
    <property type="entry name" value="Beta-barrel_RND_2"/>
</dbReference>
<keyword evidence="6" id="KW-1185">Reference proteome</keyword>
<dbReference type="EMBL" id="JAGTIS010000001">
    <property type="protein sequence ID" value="MBT8764811.1"/>
    <property type="molecule type" value="Genomic_DNA"/>
</dbReference>
<dbReference type="RefSeq" id="WP_215369304.1">
    <property type="nucleotide sequence ID" value="NZ_JAGTIS010000001.1"/>
</dbReference>
<name>A0ABS5XCC5_9GAMM</name>